<dbReference type="AlphaFoldDB" id="A0AA41VWB3"/>
<sequence>MNLTGDYIDFEGWEDGTQPLSLDGNEESQVVPFPALSENEETHFLSSENLDFKEFFLRHKGFGSREELLTWCMDVGKVHNFVVVCKSAKIKDLGGSAQGSWLQLCCERSGKNISHQAKSQ</sequence>
<protein>
    <submittedName>
        <fullName evidence="1">Uncharacterized protein</fullName>
    </submittedName>
</protein>
<organism evidence="1 2">
    <name type="scientific">Papaver nudicaule</name>
    <name type="common">Iceland poppy</name>
    <dbReference type="NCBI Taxonomy" id="74823"/>
    <lineage>
        <taxon>Eukaryota</taxon>
        <taxon>Viridiplantae</taxon>
        <taxon>Streptophyta</taxon>
        <taxon>Embryophyta</taxon>
        <taxon>Tracheophyta</taxon>
        <taxon>Spermatophyta</taxon>
        <taxon>Magnoliopsida</taxon>
        <taxon>Ranunculales</taxon>
        <taxon>Papaveraceae</taxon>
        <taxon>Papaveroideae</taxon>
        <taxon>Papaver</taxon>
    </lineage>
</organism>
<comment type="caution">
    <text evidence="1">The sequence shown here is derived from an EMBL/GenBank/DDBJ whole genome shotgun (WGS) entry which is preliminary data.</text>
</comment>
<gene>
    <name evidence="1" type="ORF">MKW94_001305</name>
</gene>
<name>A0AA41VWB3_PAPNU</name>
<dbReference type="EMBL" id="JAJJMA010307190">
    <property type="protein sequence ID" value="MCL7048671.1"/>
    <property type="molecule type" value="Genomic_DNA"/>
</dbReference>
<reference evidence="1" key="1">
    <citation type="submission" date="2022-03" db="EMBL/GenBank/DDBJ databases">
        <title>A functionally conserved STORR gene fusion in Papaver species that diverged 16.8 million years ago.</title>
        <authorList>
            <person name="Catania T."/>
        </authorList>
    </citation>
    <scope>NUCLEOTIDE SEQUENCE</scope>
    <source>
        <strain evidence="1">S-191538</strain>
    </source>
</reference>
<evidence type="ECO:0000313" key="2">
    <source>
        <dbReference type="Proteomes" id="UP001177140"/>
    </source>
</evidence>
<dbReference type="Proteomes" id="UP001177140">
    <property type="component" value="Unassembled WGS sequence"/>
</dbReference>
<accession>A0AA41VWB3</accession>
<proteinExistence type="predicted"/>
<keyword evidence="2" id="KW-1185">Reference proteome</keyword>
<evidence type="ECO:0000313" key="1">
    <source>
        <dbReference type="EMBL" id="MCL7048671.1"/>
    </source>
</evidence>